<evidence type="ECO:0000256" key="1">
    <source>
        <dbReference type="SAM" id="MobiDB-lite"/>
    </source>
</evidence>
<dbReference type="OrthoDB" id="10249419at2759"/>
<feature type="compositionally biased region" description="Low complexity" evidence="1">
    <location>
        <begin position="476"/>
        <end position="499"/>
    </location>
</feature>
<dbReference type="InterPro" id="IPR037523">
    <property type="entry name" value="VOC_core"/>
</dbReference>
<dbReference type="Proteomes" id="UP000182235">
    <property type="component" value="Unassembled WGS sequence"/>
</dbReference>
<evidence type="ECO:0000259" key="2">
    <source>
        <dbReference type="PROSITE" id="PS51819"/>
    </source>
</evidence>
<dbReference type="PANTHER" id="PTHR35006:SF3">
    <property type="entry name" value="GLYOXALASE FAMILY PROTEIN (AFU_ORTHOLOGUE AFUA_3G06020)"/>
    <property type="match status" value="1"/>
</dbReference>
<dbReference type="AlphaFoldDB" id="A0A1J9P8P3"/>
<feature type="compositionally biased region" description="Basic residues" evidence="1">
    <location>
        <begin position="465"/>
        <end position="475"/>
    </location>
</feature>
<dbReference type="EMBL" id="LGRN01000359">
    <property type="protein sequence ID" value="OJD12848.1"/>
    <property type="molecule type" value="Genomic_DNA"/>
</dbReference>
<feature type="compositionally biased region" description="Polar residues" evidence="1">
    <location>
        <begin position="569"/>
        <end position="580"/>
    </location>
</feature>
<dbReference type="VEuPathDB" id="FungiDB:AJ78_06611"/>
<dbReference type="CDD" id="cd07262">
    <property type="entry name" value="VOC_like"/>
    <property type="match status" value="1"/>
</dbReference>
<feature type="domain" description="VOC" evidence="2">
    <location>
        <begin position="2"/>
        <end position="122"/>
    </location>
</feature>
<feature type="region of interest" description="Disordered" evidence="1">
    <location>
        <begin position="545"/>
        <end position="588"/>
    </location>
</feature>
<feature type="region of interest" description="Disordered" evidence="1">
    <location>
        <begin position="151"/>
        <end position="196"/>
    </location>
</feature>
<dbReference type="SUPFAM" id="SSF54593">
    <property type="entry name" value="Glyoxalase/Bleomycin resistance protein/Dihydroxybiphenyl dioxygenase"/>
    <property type="match status" value="1"/>
</dbReference>
<protein>
    <recommendedName>
        <fullName evidence="2">VOC domain-containing protein</fullName>
    </recommendedName>
</protein>
<organism evidence="3 4">
    <name type="scientific">Emergomyces pasteurianus Ep9510</name>
    <dbReference type="NCBI Taxonomy" id="1447872"/>
    <lineage>
        <taxon>Eukaryota</taxon>
        <taxon>Fungi</taxon>
        <taxon>Dikarya</taxon>
        <taxon>Ascomycota</taxon>
        <taxon>Pezizomycotina</taxon>
        <taxon>Eurotiomycetes</taxon>
        <taxon>Eurotiomycetidae</taxon>
        <taxon>Onygenales</taxon>
        <taxon>Ajellomycetaceae</taxon>
        <taxon>Emergomyces</taxon>
    </lineage>
</organism>
<feature type="compositionally biased region" description="Low complexity" evidence="1">
    <location>
        <begin position="454"/>
        <end position="464"/>
    </location>
</feature>
<sequence>MPLSHLTLTVSHLPTSTSFFLSCLQPLGYRFIGRHDNNVGFGSVPGEPADFWIAEERPGVPAGAAHVAFPAPSRDAVSQFFIAALKAGAKIHGEPTLRDAEQNYYSAAVIDFDGNSIEAVHRPRTSGSDKPSTDRALTIIKNGSVVSRASSTKTESIVRSKSEIGTHVSKAKTAVSKPGAASASPQSKAPPSIQLQQQPAVQLKDSTNGAKTVVGTLLGAAAGAAIAYSIFKTDSSEPTSTQQHYVEQPAPAFAPAPEPTLYRAIEAAPARGMAFSSNDNEYADYARTMLSKNPRASTIMDGLENCSKVWAQTQSVRGGNGYEYDTGRRSSSASVYSGMQNMDIPIRTIEAVPFEEGSECSYSYPRKQPSTFISSFKERAHHYDDNASAYSSSTLKPSSKPHSHSRPSSHHSHSSRSTRSIITITDVNSNSKSGTPIASIYSTTHSARNIPLPSGSVTTISTSSSRRHHKDHHSSHGSSSPTKHSSSSPTRSHSSSNSHAHSHTRTHDSYANSPRHMPLPDSVAGASTIFFEGVDVDSHVTPVVAASRASTSRRSTRSSKFDEPVRPSDSVSQVSTNVSKKSGRNSRR</sequence>
<keyword evidence="4" id="KW-1185">Reference proteome</keyword>
<name>A0A1J9P8P3_9EURO</name>
<dbReference type="InterPro" id="IPR029068">
    <property type="entry name" value="Glyas_Bleomycin-R_OHBP_Dase"/>
</dbReference>
<dbReference type="Gene3D" id="3.10.180.10">
    <property type="entry name" value="2,3-Dihydroxybiphenyl 1,2-Dioxygenase, domain 1"/>
    <property type="match status" value="1"/>
</dbReference>
<gene>
    <name evidence="3" type="ORF">AJ78_06611</name>
</gene>
<dbReference type="STRING" id="1447872.A0A1J9P8P3"/>
<evidence type="ECO:0000313" key="4">
    <source>
        <dbReference type="Proteomes" id="UP000182235"/>
    </source>
</evidence>
<comment type="caution">
    <text evidence="3">The sequence shown here is derived from an EMBL/GenBank/DDBJ whole genome shotgun (WGS) entry which is preliminary data.</text>
</comment>
<feature type="region of interest" description="Disordered" evidence="1">
    <location>
        <begin position="447"/>
        <end position="519"/>
    </location>
</feature>
<evidence type="ECO:0000313" key="3">
    <source>
        <dbReference type="EMBL" id="OJD12848.1"/>
    </source>
</evidence>
<feature type="compositionally biased region" description="Polar residues" evidence="1">
    <location>
        <begin position="425"/>
        <end position="434"/>
    </location>
</feature>
<feature type="region of interest" description="Disordered" evidence="1">
    <location>
        <begin position="387"/>
        <end position="434"/>
    </location>
</feature>
<dbReference type="PROSITE" id="PS51819">
    <property type="entry name" value="VOC"/>
    <property type="match status" value="1"/>
</dbReference>
<feature type="compositionally biased region" description="Low complexity" evidence="1">
    <location>
        <begin position="176"/>
        <end position="192"/>
    </location>
</feature>
<proteinExistence type="predicted"/>
<dbReference type="PANTHER" id="PTHR35006">
    <property type="entry name" value="GLYOXALASE FAMILY PROTEIN (AFU_ORTHOLOGUE AFUA_5G14830)"/>
    <property type="match status" value="1"/>
</dbReference>
<reference evidence="3 4" key="1">
    <citation type="submission" date="2015-07" db="EMBL/GenBank/DDBJ databases">
        <title>Emmonsia species relationships and genome sequence.</title>
        <authorList>
            <consortium name="The Broad Institute Genomics Platform"/>
            <person name="Cuomo C.A."/>
            <person name="Munoz J.F."/>
            <person name="Imamovic A."/>
            <person name="Priest M.E."/>
            <person name="Young S."/>
            <person name="Clay O.K."/>
            <person name="McEwen J.G."/>
        </authorList>
    </citation>
    <scope>NUCLEOTIDE SEQUENCE [LARGE SCALE GENOMIC DNA]</scope>
    <source>
        <strain evidence="3 4">UAMH 9510</strain>
    </source>
</reference>
<accession>A0A1J9P8P3</accession>
<feature type="compositionally biased region" description="Basic residues" evidence="1">
    <location>
        <begin position="399"/>
        <end position="416"/>
    </location>
</feature>